<evidence type="ECO:0000256" key="3">
    <source>
        <dbReference type="ARBA" id="ARBA00013194"/>
    </source>
</evidence>
<evidence type="ECO:0000259" key="9">
    <source>
        <dbReference type="PROSITE" id="PS50059"/>
    </source>
</evidence>
<accession>A0A0S7BVI5</accession>
<dbReference type="PROSITE" id="PS51257">
    <property type="entry name" value="PROKAR_LIPOPROTEIN"/>
    <property type="match status" value="1"/>
</dbReference>
<reference evidence="10" key="1">
    <citation type="journal article" date="2015" name="Genome Announc.">
        <title>Draft Genome Sequence of Bacteroidales Strain TBC1, a Novel Isolate from a Methanogenic Wastewater Treatment System.</title>
        <authorList>
            <person name="Tourlousse D.M."/>
            <person name="Matsuura N."/>
            <person name="Sun L."/>
            <person name="Toyonaga M."/>
            <person name="Kuroda K."/>
            <person name="Ohashi A."/>
            <person name="Cruz R."/>
            <person name="Yamaguchi T."/>
            <person name="Sekiguchi Y."/>
        </authorList>
    </citation>
    <scope>NUCLEOTIDE SEQUENCE [LARGE SCALE GENOMIC DNA]</scope>
    <source>
        <strain evidence="10">TBC1</strain>
    </source>
</reference>
<sequence>MNNRKLGLVLLAIGMSAVFFACSKHPGFKKGEGGLYYKFHEKGDDTTTMKEGMIMTLLMKYSINDSLLFNSSDMPEPFMLPLEPPTYKGDIYAALAMMKPGDSATFITSADSFFMKTIRMPQLPDSNYIGKDIVFDIRMLSAMTREQMDEKNRAEMAQLKESEATKLAEYLSANSITTAPLESGLYFIEKVKGSGQKPKDGDIVKIHFKVSDIDGRVFYSSFDQGDPMQWECGKTFDNEGATEALKMMSKGSEVSIIVPSQLGFGEQGRKPMVGPYTTLLYDIKMVSFQTRAQFDKEREEEQKKAEAEKLKAKAEEAGKIQSYIKNNKITAKPTASGLYYIETQKGTGQSPVAGKTVKVHYTGTLLDGTKFDSSVDRGQPFEFVLGQGQVIQGWDEGIALMKKGGKARLIIPSAIAYGENGRMPTIPPSATLIFDVELIDFK</sequence>
<feature type="domain" description="PPIase FKBP-type" evidence="9">
    <location>
        <begin position="354"/>
        <end position="442"/>
    </location>
</feature>
<feature type="coiled-coil region" evidence="7">
    <location>
        <begin position="291"/>
        <end position="320"/>
    </location>
</feature>
<evidence type="ECO:0000256" key="4">
    <source>
        <dbReference type="ARBA" id="ARBA00023110"/>
    </source>
</evidence>
<dbReference type="InterPro" id="IPR046357">
    <property type="entry name" value="PPIase_dom_sf"/>
</dbReference>
<dbReference type="GO" id="GO:0003755">
    <property type="term" value="F:peptidyl-prolyl cis-trans isomerase activity"/>
    <property type="evidence" value="ECO:0007669"/>
    <property type="project" value="UniProtKB-KW"/>
</dbReference>
<dbReference type="PANTHER" id="PTHR43811">
    <property type="entry name" value="FKBP-TYPE PEPTIDYL-PROLYL CIS-TRANS ISOMERASE FKPA"/>
    <property type="match status" value="1"/>
</dbReference>
<evidence type="ECO:0000256" key="6">
    <source>
        <dbReference type="PROSITE-ProRule" id="PRU00277"/>
    </source>
</evidence>
<keyword evidence="4 6" id="KW-0697">Rotamase</keyword>
<protein>
    <recommendedName>
        <fullName evidence="3 6">peptidylprolyl isomerase</fullName>
        <ecNumber evidence="3 6">5.2.1.8</ecNumber>
    </recommendedName>
</protein>
<gene>
    <name evidence="10" type="ORF">TBC1_12382</name>
</gene>
<dbReference type="STRING" id="1678841.TBC1_12382"/>
<dbReference type="OrthoDB" id="9814548at2"/>
<feature type="domain" description="PPIase FKBP-type" evidence="9">
    <location>
        <begin position="201"/>
        <end position="289"/>
    </location>
</feature>
<keyword evidence="5 6" id="KW-0413">Isomerase</keyword>
<evidence type="ECO:0000256" key="7">
    <source>
        <dbReference type="SAM" id="Coils"/>
    </source>
</evidence>
<dbReference type="FunFam" id="3.10.50.40:FF:000006">
    <property type="entry name" value="Peptidyl-prolyl cis-trans isomerase"/>
    <property type="match status" value="1"/>
</dbReference>
<evidence type="ECO:0000313" key="10">
    <source>
        <dbReference type="EMBL" id="GAP44573.1"/>
    </source>
</evidence>
<organism evidence="10">
    <name type="scientific">Lentimicrobium saccharophilum</name>
    <dbReference type="NCBI Taxonomy" id="1678841"/>
    <lineage>
        <taxon>Bacteria</taxon>
        <taxon>Pseudomonadati</taxon>
        <taxon>Bacteroidota</taxon>
        <taxon>Bacteroidia</taxon>
        <taxon>Bacteroidales</taxon>
        <taxon>Lentimicrobiaceae</taxon>
        <taxon>Lentimicrobium</taxon>
    </lineage>
</organism>
<dbReference type="EMBL" id="DF968183">
    <property type="protein sequence ID" value="GAP44573.1"/>
    <property type="molecule type" value="Genomic_DNA"/>
</dbReference>
<evidence type="ECO:0000313" key="11">
    <source>
        <dbReference type="Proteomes" id="UP000053091"/>
    </source>
</evidence>
<evidence type="ECO:0000256" key="5">
    <source>
        <dbReference type="ARBA" id="ARBA00023235"/>
    </source>
</evidence>
<dbReference type="PANTHER" id="PTHR43811:SF19">
    <property type="entry name" value="39 KDA FK506-BINDING NUCLEAR PROTEIN"/>
    <property type="match status" value="1"/>
</dbReference>
<comment type="similarity">
    <text evidence="2">Belongs to the FKBP-type PPIase family.</text>
</comment>
<evidence type="ECO:0000256" key="1">
    <source>
        <dbReference type="ARBA" id="ARBA00000971"/>
    </source>
</evidence>
<keyword evidence="11" id="KW-1185">Reference proteome</keyword>
<dbReference type="SUPFAM" id="SSF54534">
    <property type="entry name" value="FKBP-like"/>
    <property type="match status" value="3"/>
</dbReference>
<proteinExistence type="inferred from homology"/>
<dbReference type="Pfam" id="PF00254">
    <property type="entry name" value="FKBP_C"/>
    <property type="match status" value="2"/>
</dbReference>
<name>A0A0S7BVI5_9BACT</name>
<dbReference type="PROSITE" id="PS50059">
    <property type="entry name" value="FKBP_PPIASE"/>
    <property type="match status" value="2"/>
</dbReference>
<dbReference type="Gene3D" id="3.10.50.40">
    <property type="match status" value="3"/>
</dbReference>
<feature type="chain" id="PRO_5006633209" description="peptidylprolyl isomerase" evidence="8">
    <location>
        <begin position="22"/>
        <end position="442"/>
    </location>
</feature>
<dbReference type="AlphaFoldDB" id="A0A0S7BVI5"/>
<dbReference type="RefSeq" id="WP_062044097.1">
    <property type="nucleotide sequence ID" value="NZ_DF968183.1"/>
</dbReference>
<dbReference type="Proteomes" id="UP000053091">
    <property type="component" value="Unassembled WGS sequence"/>
</dbReference>
<evidence type="ECO:0000256" key="2">
    <source>
        <dbReference type="ARBA" id="ARBA00006577"/>
    </source>
</evidence>
<feature type="signal peptide" evidence="8">
    <location>
        <begin position="1"/>
        <end position="21"/>
    </location>
</feature>
<evidence type="ECO:0000256" key="8">
    <source>
        <dbReference type="SAM" id="SignalP"/>
    </source>
</evidence>
<dbReference type="EC" id="5.2.1.8" evidence="3 6"/>
<comment type="catalytic activity">
    <reaction evidence="1 6">
        <text>[protein]-peptidylproline (omega=180) = [protein]-peptidylproline (omega=0)</text>
        <dbReference type="Rhea" id="RHEA:16237"/>
        <dbReference type="Rhea" id="RHEA-COMP:10747"/>
        <dbReference type="Rhea" id="RHEA-COMP:10748"/>
        <dbReference type="ChEBI" id="CHEBI:83833"/>
        <dbReference type="ChEBI" id="CHEBI:83834"/>
        <dbReference type="EC" id="5.2.1.8"/>
    </reaction>
</comment>
<dbReference type="InterPro" id="IPR001179">
    <property type="entry name" value="PPIase_FKBP_dom"/>
</dbReference>
<keyword evidence="8" id="KW-0732">Signal</keyword>
<keyword evidence="7" id="KW-0175">Coiled coil</keyword>